<dbReference type="InterPro" id="IPR004570">
    <property type="entry name" value="Phosphatidylglycerol_P_synth"/>
</dbReference>
<comment type="pathway">
    <text evidence="2">Phospholipid metabolism; phosphatidylglycerol biosynthesis; phosphatidylglycerol from CDP-diacylglycerol: step 1/2.</text>
</comment>
<feature type="transmembrane region" description="Helical" evidence="19">
    <location>
        <begin position="7"/>
        <end position="26"/>
    </location>
</feature>
<dbReference type="InterPro" id="IPR000462">
    <property type="entry name" value="CDP-OH_P_trans"/>
</dbReference>
<reference evidence="20" key="1">
    <citation type="submission" date="2015-01" db="EMBL/GenBank/DDBJ databases">
        <title>Draft genome sequence of Pasteurella multocida isolated from alpaca pneumonia.</title>
        <authorList>
            <person name="Maturrano L."/>
            <person name="Hurtado R."/>
            <person name="Allasi N."/>
            <person name="Juscamayta E."/>
            <person name="Fernandez D."/>
            <person name="Maximiliano J."/>
            <person name="Rimac R."/>
            <person name="Rosadio R."/>
        </authorList>
    </citation>
    <scope>NUCLEOTIDE SEQUENCE</scope>
    <source>
        <strain evidence="20">UNMSM</strain>
    </source>
</reference>
<keyword evidence="15" id="KW-1208">Phospholipid metabolism</keyword>
<feature type="transmembrane region" description="Helical" evidence="19">
    <location>
        <begin position="151"/>
        <end position="169"/>
    </location>
</feature>
<evidence type="ECO:0000256" key="19">
    <source>
        <dbReference type="SAM" id="Phobius"/>
    </source>
</evidence>
<dbReference type="PANTHER" id="PTHR14269">
    <property type="entry name" value="CDP-DIACYLGLYCEROL--GLYCEROL-3-PHOSPHATE 3-PHOSPHATIDYLTRANSFERASE-RELATED"/>
    <property type="match status" value="1"/>
</dbReference>
<dbReference type="AlphaFoldDB" id="A0A126QFI4"/>
<evidence type="ECO:0000313" key="20">
    <source>
        <dbReference type="EMBL" id="AMK08591.1"/>
    </source>
</evidence>
<keyword evidence="12" id="KW-0443">Lipid metabolism</keyword>
<evidence type="ECO:0000256" key="5">
    <source>
        <dbReference type="ARBA" id="ARBA00013170"/>
    </source>
</evidence>
<comment type="subcellular location">
    <subcellularLocation>
        <location evidence="1">Cell membrane</location>
        <topology evidence="1">Multi-pass membrane protein</topology>
    </subcellularLocation>
</comment>
<dbReference type="GO" id="GO:0046474">
    <property type="term" value="P:glycerophospholipid biosynthetic process"/>
    <property type="evidence" value="ECO:0007669"/>
    <property type="project" value="TreeGrafter"/>
</dbReference>
<evidence type="ECO:0000256" key="3">
    <source>
        <dbReference type="ARBA" id="ARBA00005189"/>
    </source>
</evidence>
<proteinExistence type="inferred from homology"/>
<keyword evidence="13 19" id="KW-0472">Membrane</keyword>
<dbReference type="InterPro" id="IPR050324">
    <property type="entry name" value="CDP-alcohol_PTase-I"/>
</dbReference>
<evidence type="ECO:0000256" key="7">
    <source>
        <dbReference type="ARBA" id="ARBA00022475"/>
    </source>
</evidence>
<dbReference type="EMBL" id="KP660752">
    <property type="protein sequence ID" value="AMK08591.1"/>
    <property type="molecule type" value="Genomic_DNA"/>
</dbReference>
<evidence type="ECO:0000256" key="11">
    <source>
        <dbReference type="ARBA" id="ARBA00022989"/>
    </source>
</evidence>
<comment type="similarity">
    <text evidence="4 18">Belongs to the CDP-alcohol phosphatidyltransferase class-I family.</text>
</comment>
<evidence type="ECO:0000256" key="18">
    <source>
        <dbReference type="RuleBase" id="RU003750"/>
    </source>
</evidence>
<evidence type="ECO:0000256" key="8">
    <source>
        <dbReference type="ARBA" id="ARBA00022516"/>
    </source>
</evidence>
<protein>
    <recommendedName>
        <fullName evidence="6 17">CDP-diacylglycerol--glycerol-3-phosphate 3-phosphatidyltransferase</fullName>
        <ecNumber evidence="5 17">2.7.8.5</ecNumber>
    </recommendedName>
</protein>
<keyword evidence="8" id="KW-0444">Lipid biosynthesis</keyword>
<dbReference type="PANTHER" id="PTHR14269:SF62">
    <property type="entry name" value="CDP-DIACYLGLYCEROL--GLYCEROL-3-PHOSPHATE 3-PHOSPHATIDYLTRANSFERASE 1, CHLOROPLASTIC"/>
    <property type="match status" value="1"/>
</dbReference>
<organism evidence="20">
    <name type="scientific">Pasteurella multocida</name>
    <dbReference type="NCBI Taxonomy" id="747"/>
    <lineage>
        <taxon>Bacteria</taxon>
        <taxon>Pseudomonadati</taxon>
        <taxon>Pseudomonadota</taxon>
        <taxon>Gammaproteobacteria</taxon>
        <taxon>Pasteurellales</taxon>
        <taxon>Pasteurellaceae</taxon>
        <taxon>Pasteurella</taxon>
    </lineage>
</organism>
<evidence type="ECO:0000256" key="16">
    <source>
        <dbReference type="ARBA" id="ARBA00048586"/>
    </source>
</evidence>
<evidence type="ECO:0000256" key="1">
    <source>
        <dbReference type="ARBA" id="ARBA00004651"/>
    </source>
</evidence>
<comment type="pathway">
    <text evidence="3">Lipid metabolism.</text>
</comment>
<dbReference type="Pfam" id="PF01066">
    <property type="entry name" value="CDP-OH_P_transf"/>
    <property type="match status" value="1"/>
</dbReference>
<dbReference type="EC" id="2.7.8.5" evidence="5 17"/>
<dbReference type="Gene3D" id="1.20.120.1760">
    <property type="match status" value="1"/>
</dbReference>
<gene>
    <name evidence="20" type="primary">pgsA</name>
</gene>
<evidence type="ECO:0000256" key="2">
    <source>
        <dbReference type="ARBA" id="ARBA00005042"/>
    </source>
</evidence>
<name>A0A126QFI4_PASMD</name>
<sequence length="185" mass="21016">MKPNIPIFLTLFRVILIPFFVIAFYLPFSWSPFLTVLIFFIAGVTDWFDGYLARKWKQTTRFGAFLDPVADKVMVTVALALVVEYHHSFWITLPAVIIISREIIISALREWMAEIGDRNKVAVSWLGKVKTTAQMLALGGLLWRYNVVMEIAAIVLLYVAAILTVWSMLQYLKAAKGSLLSDITL</sequence>
<comment type="catalytic activity">
    <reaction evidence="16">
        <text>a CDP-1,2-diacyl-sn-glycerol + sn-glycerol 3-phosphate = a 1,2-diacyl-sn-glycero-3-phospho-(1'-sn-glycero-3'-phosphate) + CMP + H(+)</text>
        <dbReference type="Rhea" id="RHEA:12593"/>
        <dbReference type="ChEBI" id="CHEBI:15378"/>
        <dbReference type="ChEBI" id="CHEBI:57597"/>
        <dbReference type="ChEBI" id="CHEBI:58332"/>
        <dbReference type="ChEBI" id="CHEBI:60110"/>
        <dbReference type="ChEBI" id="CHEBI:60377"/>
        <dbReference type="EC" id="2.7.8.5"/>
    </reaction>
</comment>
<evidence type="ECO:0000256" key="13">
    <source>
        <dbReference type="ARBA" id="ARBA00023136"/>
    </source>
</evidence>
<dbReference type="GO" id="GO:0008444">
    <property type="term" value="F:CDP-diacylglycerol-glycerol-3-phosphate 3-phosphatidyltransferase activity"/>
    <property type="evidence" value="ECO:0007669"/>
    <property type="project" value="UniProtKB-UniRule"/>
</dbReference>
<feature type="transmembrane region" description="Helical" evidence="19">
    <location>
        <begin position="32"/>
        <end position="52"/>
    </location>
</feature>
<evidence type="ECO:0000256" key="15">
    <source>
        <dbReference type="ARBA" id="ARBA00023264"/>
    </source>
</evidence>
<dbReference type="PROSITE" id="PS00379">
    <property type="entry name" value="CDP_ALCOHOL_P_TRANSF"/>
    <property type="match status" value="1"/>
</dbReference>
<evidence type="ECO:0000256" key="9">
    <source>
        <dbReference type="ARBA" id="ARBA00022679"/>
    </source>
</evidence>
<dbReference type="FunFam" id="1.20.120.1760:FF:000001">
    <property type="entry name" value="CDP-diacylglycerol--glycerol-3-phosphate 3-phosphatidyltransferase"/>
    <property type="match status" value="1"/>
</dbReference>
<keyword evidence="9 18" id="KW-0808">Transferase</keyword>
<evidence type="ECO:0000256" key="12">
    <source>
        <dbReference type="ARBA" id="ARBA00023098"/>
    </source>
</evidence>
<dbReference type="NCBIfam" id="TIGR00560">
    <property type="entry name" value="pgsA"/>
    <property type="match status" value="1"/>
</dbReference>
<evidence type="ECO:0000256" key="4">
    <source>
        <dbReference type="ARBA" id="ARBA00010441"/>
    </source>
</evidence>
<keyword evidence="7" id="KW-1003">Cell membrane</keyword>
<evidence type="ECO:0000256" key="6">
    <source>
        <dbReference type="ARBA" id="ARBA00014944"/>
    </source>
</evidence>
<evidence type="ECO:0000256" key="17">
    <source>
        <dbReference type="NCBIfam" id="TIGR00560"/>
    </source>
</evidence>
<keyword evidence="10 19" id="KW-0812">Transmembrane</keyword>
<dbReference type="InterPro" id="IPR043130">
    <property type="entry name" value="CDP-OH_PTrfase_TM_dom"/>
</dbReference>
<dbReference type="InterPro" id="IPR048254">
    <property type="entry name" value="CDP_ALCOHOL_P_TRANSF_CS"/>
</dbReference>
<dbReference type="NCBIfam" id="NF008090">
    <property type="entry name" value="PRK10832.1"/>
    <property type="match status" value="1"/>
</dbReference>
<keyword evidence="11 19" id="KW-1133">Transmembrane helix</keyword>
<evidence type="ECO:0000256" key="14">
    <source>
        <dbReference type="ARBA" id="ARBA00023209"/>
    </source>
</evidence>
<dbReference type="PIRSF" id="PIRSF000847">
    <property type="entry name" value="Phos_ph_gly_syn"/>
    <property type="match status" value="1"/>
</dbReference>
<keyword evidence="14" id="KW-0594">Phospholipid biosynthesis</keyword>
<dbReference type="GO" id="GO:0005886">
    <property type="term" value="C:plasma membrane"/>
    <property type="evidence" value="ECO:0007669"/>
    <property type="project" value="UniProtKB-SubCell"/>
</dbReference>
<accession>A0A126QFI4</accession>
<evidence type="ECO:0000256" key="10">
    <source>
        <dbReference type="ARBA" id="ARBA00022692"/>
    </source>
</evidence>
<dbReference type="RefSeq" id="WP_071523298.1">
    <property type="nucleotide sequence ID" value="NZ_JACDXE010000011.1"/>
</dbReference>